<keyword evidence="1" id="KW-0812">Transmembrane</keyword>
<evidence type="ECO:0000313" key="2">
    <source>
        <dbReference type="EMBL" id="MBA4665456.1"/>
    </source>
</evidence>
<protein>
    <submittedName>
        <fullName evidence="2">Uncharacterized protein</fullName>
    </submittedName>
</protein>
<proteinExistence type="predicted"/>
<feature type="transmembrane region" description="Helical" evidence="1">
    <location>
        <begin position="28"/>
        <end position="50"/>
    </location>
</feature>
<reference evidence="2" key="2">
    <citation type="submission" date="2020-07" db="EMBL/GenBank/DDBJ databases">
        <authorList>
            <person name="Vera ALvarez R."/>
            <person name="Arias-Moreno D.M."/>
            <person name="Jimenez-Jacinto V."/>
            <person name="Jimenez-Bremont J.F."/>
            <person name="Swaminathan K."/>
            <person name="Moose S.P."/>
            <person name="Guerrero-Gonzalez M.L."/>
            <person name="Marino-Ramirez L."/>
            <person name="Landsman D."/>
            <person name="Rodriguez-Kessler M."/>
            <person name="Delgado-Sanchez P."/>
        </authorList>
    </citation>
    <scope>NUCLEOTIDE SEQUENCE</scope>
    <source>
        <tissue evidence="2">Cladode</tissue>
    </source>
</reference>
<sequence length="173" mass="20079">MFPVFSLPAKTGDRLYLYPQPQNLTLTLAFYLLFFLSKSLMPAIFLSTIAQMIHSFSLQVQFFWLNRLILILLPTVGFSLLKKDKLASCACFTLFLNVLLVSICLRIFLTVLVYSSFMSLKYLNDIALSLQVMARMCVMWNAKVVLAKWFYAQRLVLLIAQLWFCMEVEFWLG</sequence>
<name>A0A7C9AET7_OPUST</name>
<organism evidence="2">
    <name type="scientific">Opuntia streptacantha</name>
    <name type="common">Prickly pear cactus</name>
    <name type="synonym">Opuntia cardona</name>
    <dbReference type="NCBI Taxonomy" id="393608"/>
    <lineage>
        <taxon>Eukaryota</taxon>
        <taxon>Viridiplantae</taxon>
        <taxon>Streptophyta</taxon>
        <taxon>Embryophyta</taxon>
        <taxon>Tracheophyta</taxon>
        <taxon>Spermatophyta</taxon>
        <taxon>Magnoliopsida</taxon>
        <taxon>eudicotyledons</taxon>
        <taxon>Gunneridae</taxon>
        <taxon>Pentapetalae</taxon>
        <taxon>Caryophyllales</taxon>
        <taxon>Cactineae</taxon>
        <taxon>Cactaceae</taxon>
        <taxon>Opuntioideae</taxon>
        <taxon>Opuntia</taxon>
    </lineage>
</organism>
<feature type="transmembrane region" description="Helical" evidence="1">
    <location>
        <begin position="62"/>
        <end position="81"/>
    </location>
</feature>
<keyword evidence="1" id="KW-0472">Membrane</keyword>
<evidence type="ECO:0000256" key="1">
    <source>
        <dbReference type="SAM" id="Phobius"/>
    </source>
</evidence>
<dbReference type="AlphaFoldDB" id="A0A7C9AET7"/>
<feature type="transmembrane region" description="Helical" evidence="1">
    <location>
        <begin position="93"/>
        <end position="114"/>
    </location>
</feature>
<accession>A0A7C9AET7</accession>
<dbReference type="EMBL" id="GISG01227338">
    <property type="protein sequence ID" value="MBA4665456.1"/>
    <property type="molecule type" value="Transcribed_RNA"/>
</dbReference>
<reference evidence="2" key="1">
    <citation type="journal article" date="2013" name="J. Plant Res.">
        <title>Effect of fungi and light on seed germination of three Opuntia species from semiarid lands of central Mexico.</title>
        <authorList>
            <person name="Delgado-Sanchez P."/>
            <person name="Jimenez-Bremont J.F."/>
            <person name="Guerrero-Gonzalez Mde L."/>
            <person name="Flores J."/>
        </authorList>
    </citation>
    <scope>NUCLEOTIDE SEQUENCE</scope>
    <source>
        <tissue evidence="2">Cladode</tissue>
    </source>
</reference>
<keyword evidence="1" id="KW-1133">Transmembrane helix</keyword>